<name>A0AC34QZ67_9BILA</name>
<accession>A0AC34QZ67</accession>
<evidence type="ECO:0000313" key="2">
    <source>
        <dbReference type="WBParaSite" id="JU765_v2.g20693.t1"/>
    </source>
</evidence>
<organism evidence="1 2">
    <name type="scientific">Panagrolaimus sp. JU765</name>
    <dbReference type="NCBI Taxonomy" id="591449"/>
    <lineage>
        <taxon>Eukaryota</taxon>
        <taxon>Metazoa</taxon>
        <taxon>Ecdysozoa</taxon>
        <taxon>Nematoda</taxon>
        <taxon>Chromadorea</taxon>
        <taxon>Rhabditida</taxon>
        <taxon>Tylenchina</taxon>
        <taxon>Panagrolaimomorpha</taxon>
        <taxon>Panagrolaimoidea</taxon>
        <taxon>Panagrolaimidae</taxon>
        <taxon>Panagrolaimus</taxon>
    </lineage>
</organism>
<dbReference type="WBParaSite" id="JU765_v2.g20693.t1">
    <property type="protein sequence ID" value="JU765_v2.g20693.t1"/>
    <property type="gene ID" value="JU765_v2.g20693"/>
</dbReference>
<reference evidence="2" key="1">
    <citation type="submission" date="2022-11" db="UniProtKB">
        <authorList>
            <consortium name="WormBaseParasite"/>
        </authorList>
    </citation>
    <scope>IDENTIFICATION</scope>
</reference>
<protein>
    <submittedName>
        <fullName evidence="2">Ovule protein</fullName>
    </submittedName>
</protein>
<sequence>MSLSTCCKICFKGHLKNNQEFVSKRNLSVPFCNPRSHFYLVLSLEKTCLGQFFLSKFFHLRKKDVLVSSGKKLSFFCSGHFCLLFSGLKK</sequence>
<proteinExistence type="predicted"/>
<evidence type="ECO:0000313" key="1">
    <source>
        <dbReference type="Proteomes" id="UP000887576"/>
    </source>
</evidence>
<dbReference type="Proteomes" id="UP000887576">
    <property type="component" value="Unplaced"/>
</dbReference>